<feature type="compositionally biased region" description="Polar residues" evidence="1">
    <location>
        <begin position="1"/>
        <end position="10"/>
    </location>
</feature>
<feature type="region of interest" description="Disordered" evidence="1">
    <location>
        <begin position="83"/>
        <end position="123"/>
    </location>
</feature>
<protein>
    <submittedName>
        <fullName evidence="2">Uncharacterized protein</fullName>
    </submittedName>
</protein>
<accession>A0A8H4R4U0</accession>
<sequence>MSGISESTPGENGREQSETQRSLQQASVALEVALSRIREVRRSLLQLSESLPAESNTPRTRSTTAYNDIRPAHNALLLSGGLQASNGLTEPRSVTSSRSPANMNRLTSVERPPLAGPDESSTFSAWPNAPDTTPRFHSLPLPNVLPPRFTRRDHGIEFRYALRRAPDTGSTAREANTPDSALDFSMHARESDRVLERLQTRRNDVSSTSALIEQQERLIRSANALLNEARQAAAAPLNTFPYSATTWLDSDGLRRSSEARNDPLLTAPRIPRQELLLRPVASPSSASRSAAIEESVDTVSGDGARVQSRPSPAPVGGIMTSMISDMPVNYTSLISDEEFSSWLIPVQDSLARDYQPLYNERPSNLDSIRVTQTTDTTVSYAEDSLPRRGWARLDADGNAISVDEEEVIERARTEQRLRALERARVSSEAPSQRRDTRTYENSGRMHRIFLDSTLDVPHAPLHTFHTDVEEDITRLYVDPLPMPLASMITLPQKPDDIYVDIVVPKHTYLAGR</sequence>
<keyword evidence="3" id="KW-1185">Reference proteome</keyword>
<feature type="compositionally biased region" description="Low complexity" evidence="1">
    <location>
        <begin position="280"/>
        <end position="293"/>
    </location>
</feature>
<comment type="caution">
    <text evidence="2">The sequence shown here is derived from an EMBL/GenBank/DDBJ whole genome shotgun (WGS) entry which is preliminary data.</text>
</comment>
<feature type="compositionally biased region" description="Polar residues" evidence="1">
    <location>
        <begin position="83"/>
        <end position="107"/>
    </location>
</feature>
<reference evidence="2 3" key="1">
    <citation type="submission" date="2019-12" db="EMBL/GenBank/DDBJ databases">
        <authorList>
            <person name="Floudas D."/>
            <person name="Bentzer J."/>
            <person name="Ahren D."/>
            <person name="Johansson T."/>
            <person name="Persson P."/>
            <person name="Tunlid A."/>
        </authorList>
    </citation>
    <scope>NUCLEOTIDE SEQUENCE [LARGE SCALE GENOMIC DNA]</scope>
    <source>
        <strain evidence="2 3">CBS 102.39</strain>
    </source>
</reference>
<dbReference type="AlphaFoldDB" id="A0A8H4R4U0"/>
<evidence type="ECO:0000256" key="1">
    <source>
        <dbReference type="SAM" id="MobiDB-lite"/>
    </source>
</evidence>
<feature type="region of interest" description="Disordered" evidence="1">
    <location>
        <begin position="1"/>
        <end position="23"/>
    </location>
</feature>
<name>A0A8H4R4U0_9AGAR</name>
<dbReference type="Proteomes" id="UP000521872">
    <property type="component" value="Unassembled WGS sequence"/>
</dbReference>
<proteinExistence type="predicted"/>
<feature type="region of interest" description="Disordered" evidence="1">
    <location>
        <begin position="280"/>
        <end position="316"/>
    </location>
</feature>
<gene>
    <name evidence="2" type="ORF">D9613_002040</name>
</gene>
<evidence type="ECO:0000313" key="3">
    <source>
        <dbReference type="Proteomes" id="UP000521872"/>
    </source>
</evidence>
<evidence type="ECO:0000313" key="2">
    <source>
        <dbReference type="EMBL" id="KAF4623450.1"/>
    </source>
</evidence>
<organism evidence="2 3">
    <name type="scientific">Agrocybe pediades</name>
    <dbReference type="NCBI Taxonomy" id="84607"/>
    <lineage>
        <taxon>Eukaryota</taxon>
        <taxon>Fungi</taxon>
        <taxon>Dikarya</taxon>
        <taxon>Basidiomycota</taxon>
        <taxon>Agaricomycotina</taxon>
        <taxon>Agaricomycetes</taxon>
        <taxon>Agaricomycetidae</taxon>
        <taxon>Agaricales</taxon>
        <taxon>Agaricineae</taxon>
        <taxon>Strophariaceae</taxon>
        <taxon>Agrocybe</taxon>
    </lineage>
</organism>
<dbReference type="EMBL" id="JAACJL010000001">
    <property type="protein sequence ID" value="KAF4623450.1"/>
    <property type="molecule type" value="Genomic_DNA"/>
</dbReference>